<keyword evidence="3" id="KW-1185">Reference proteome</keyword>
<proteinExistence type="predicted"/>
<dbReference type="Pfam" id="PF11137">
    <property type="entry name" value="DUF2909"/>
    <property type="match status" value="1"/>
</dbReference>
<dbReference type="RefSeq" id="WP_075066509.1">
    <property type="nucleotide sequence ID" value="NZ_LKAJ02000001.1"/>
</dbReference>
<evidence type="ECO:0000256" key="1">
    <source>
        <dbReference type="SAM" id="Phobius"/>
    </source>
</evidence>
<sequence length="73" mass="8362">MTDHWIIKLFIYALMLGIVFSLGSGMYYLLFAKEQSQKTVKALTVRISLSIGLFILLFIAFAMGWIRPHNLLP</sequence>
<protein>
    <submittedName>
        <fullName evidence="2">Twin transmembrane helix small protein</fullName>
    </submittedName>
</protein>
<keyword evidence="1" id="KW-0472">Membrane</keyword>
<keyword evidence="1 2" id="KW-0812">Transmembrane</keyword>
<dbReference type="Proteomes" id="UP000051497">
    <property type="component" value="Unassembled WGS sequence"/>
</dbReference>
<reference evidence="2" key="1">
    <citation type="journal article" date="2016" name="Genome Announc.">
        <title>Draft Genome Sequences of Two Novel Amoeba-Resistant Intranuclear Bacteria, 'Candidatus Berkiella cookevillensis' and 'Candidatus Berkiella aquae'.</title>
        <authorList>
            <person name="Mehari Y.T."/>
            <person name="Arivett B.A."/>
            <person name="Farone A.L."/>
            <person name="Gunderson J.H."/>
            <person name="Farone M.B."/>
        </authorList>
    </citation>
    <scope>NUCLEOTIDE SEQUENCE</scope>
    <source>
        <strain evidence="2">HT99</strain>
    </source>
</reference>
<name>A0AAE3HTA7_9GAMM</name>
<gene>
    <name evidence="2" type="ORF">HT99x_001430</name>
</gene>
<dbReference type="InterPro" id="IPR021313">
    <property type="entry name" value="DUF2909"/>
</dbReference>
<accession>A0AAE3HTA7</accession>
<comment type="caution">
    <text evidence="2">The sequence shown here is derived from an EMBL/GenBank/DDBJ whole genome shotgun (WGS) entry which is preliminary data.</text>
</comment>
<dbReference type="EMBL" id="LKAJ02000001">
    <property type="protein sequence ID" value="MCS5710082.1"/>
    <property type="molecule type" value="Genomic_DNA"/>
</dbReference>
<feature type="transmembrane region" description="Helical" evidence="1">
    <location>
        <begin position="6"/>
        <end position="31"/>
    </location>
</feature>
<organism evidence="2 3">
    <name type="scientific">Candidatus Berkiella aquae</name>
    <dbReference type="NCBI Taxonomy" id="295108"/>
    <lineage>
        <taxon>Bacteria</taxon>
        <taxon>Pseudomonadati</taxon>
        <taxon>Pseudomonadota</taxon>
        <taxon>Gammaproteobacteria</taxon>
        <taxon>Candidatus Berkiellales</taxon>
        <taxon>Candidatus Berkiellaceae</taxon>
        <taxon>Candidatus Berkiella</taxon>
    </lineage>
</organism>
<reference evidence="2" key="2">
    <citation type="submission" date="2021-06" db="EMBL/GenBank/DDBJ databases">
        <title>Genomic Description and Analysis of Intracellular Bacteria, Candidatus Berkiella cookevillensis and Candidatus Berkiella aquae.</title>
        <authorList>
            <person name="Kidane D.T."/>
            <person name="Mehari Y.T."/>
            <person name="Rice F.C."/>
            <person name="Arivett B.A."/>
            <person name="Farone A.L."/>
            <person name="Berk S.G."/>
            <person name="Farone M.B."/>
        </authorList>
    </citation>
    <scope>NUCLEOTIDE SEQUENCE</scope>
    <source>
        <strain evidence="2">HT99</strain>
    </source>
</reference>
<evidence type="ECO:0000313" key="2">
    <source>
        <dbReference type="EMBL" id="MCS5710082.1"/>
    </source>
</evidence>
<feature type="transmembrane region" description="Helical" evidence="1">
    <location>
        <begin position="43"/>
        <end position="66"/>
    </location>
</feature>
<evidence type="ECO:0000313" key="3">
    <source>
        <dbReference type="Proteomes" id="UP000051497"/>
    </source>
</evidence>
<dbReference type="NCBIfam" id="NF033233">
    <property type="entry name" value="twin_helix"/>
    <property type="match status" value="1"/>
</dbReference>
<dbReference type="AlphaFoldDB" id="A0AAE3HTA7"/>
<keyword evidence="1" id="KW-1133">Transmembrane helix</keyword>